<comment type="similarity">
    <text evidence="1">Belongs to the peptidase T1B family. HslV subfamily.</text>
</comment>
<evidence type="ECO:0000256" key="2">
    <source>
        <dbReference type="ARBA" id="ARBA00022670"/>
    </source>
</evidence>
<dbReference type="GO" id="GO:0051603">
    <property type="term" value="P:proteolysis involved in protein catabolic process"/>
    <property type="evidence" value="ECO:0007669"/>
    <property type="project" value="InterPro"/>
</dbReference>
<accession>K8EQE8</accession>
<feature type="compositionally biased region" description="Low complexity" evidence="5">
    <location>
        <begin position="67"/>
        <end position="79"/>
    </location>
</feature>
<evidence type="ECO:0000256" key="3">
    <source>
        <dbReference type="ARBA" id="ARBA00022698"/>
    </source>
</evidence>
<dbReference type="InterPro" id="IPR029055">
    <property type="entry name" value="Ntn_hydrolases_N"/>
</dbReference>
<reference evidence="6 7" key="1">
    <citation type="submission" date="2011-10" db="EMBL/GenBank/DDBJ databases">
        <authorList>
            <person name="Genoscope - CEA"/>
        </authorList>
    </citation>
    <scope>NUCLEOTIDE SEQUENCE [LARGE SCALE GENOMIC DNA]</scope>
    <source>
        <strain evidence="6 7">RCC 1105</strain>
    </source>
</reference>
<keyword evidence="3" id="KW-0888">Threonine protease</keyword>
<keyword evidence="2 6" id="KW-0645">Protease</keyword>
<protein>
    <submittedName>
        <fullName evidence="6">ATP-dependent protease peptidase subunit</fullName>
    </submittedName>
</protein>
<dbReference type="InterPro" id="IPR001353">
    <property type="entry name" value="Proteasome_sua/b"/>
</dbReference>
<dbReference type="InterPro" id="IPR023333">
    <property type="entry name" value="Proteasome_suB-type"/>
</dbReference>
<dbReference type="PANTHER" id="PTHR32194:SF7">
    <property type="entry name" value="ATP-DEPENDENT PROTEASE SUBUNIT HSLV"/>
    <property type="match status" value="1"/>
</dbReference>
<name>K8EQE8_9CHLO</name>
<proteinExistence type="inferred from homology"/>
<keyword evidence="7" id="KW-1185">Reference proteome</keyword>
<dbReference type="OrthoDB" id="276825at2759"/>
<dbReference type="PANTHER" id="PTHR32194">
    <property type="entry name" value="METALLOPROTEASE TLDD"/>
    <property type="match status" value="1"/>
</dbReference>
<dbReference type="RefSeq" id="XP_007508343.1">
    <property type="nucleotide sequence ID" value="XM_007508281.1"/>
</dbReference>
<feature type="compositionally biased region" description="Basic and acidic residues" evidence="5">
    <location>
        <begin position="291"/>
        <end position="311"/>
    </location>
</feature>
<dbReference type="GO" id="GO:0004298">
    <property type="term" value="F:threonine-type endopeptidase activity"/>
    <property type="evidence" value="ECO:0007669"/>
    <property type="project" value="UniProtKB-KW"/>
</dbReference>
<dbReference type="GO" id="GO:0009376">
    <property type="term" value="C:HslUV protease complex"/>
    <property type="evidence" value="ECO:0007669"/>
    <property type="project" value="InterPro"/>
</dbReference>
<dbReference type="STRING" id="41875.K8EQE8"/>
<dbReference type="KEGG" id="bpg:Bathy17g02250"/>
<evidence type="ECO:0000256" key="1">
    <source>
        <dbReference type="ARBA" id="ARBA00006053"/>
    </source>
</evidence>
<dbReference type="InterPro" id="IPR022281">
    <property type="entry name" value="ATP-dep_Prtase_HsIV_su"/>
</dbReference>
<dbReference type="Gene3D" id="3.60.20.10">
    <property type="entry name" value="Glutamine Phosphoribosylpyrophosphate, subunit 1, domain 1"/>
    <property type="match status" value="1"/>
</dbReference>
<sequence>MWKIFDPSKEKNMLQRCGRFSLPSRCALSSITTADGLIDSFASSLSLSLSSSSSSVHTITTIPSFCNRNDNNNNNNSNRNRNRNRNTATNHHHHHHQPNRSIKTSSSHATTVLGIRKDSKTVLIADGQVTMGSEIIKHNVIKVRKLGDGVISGFAGSTADAFTLFERLEQKIEEHPGQLTRACVELAKNWRTDKYLRRLEATMIVADKHHMFQITGNGDVLEPSNGIIGIGSGGSYALAASKALVDVEGLSAMDIAKKAMDIAANTCVYTNDKFQILTLDSDASAEEEGGEKEKKEVDDGGEKGGEGKKAA</sequence>
<evidence type="ECO:0000256" key="4">
    <source>
        <dbReference type="ARBA" id="ARBA00022801"/>
    </source>
</evidence>
<keyword evidence="4" id="KW-0378">Hydrolase</keyword>
<gene>
    <name evidence="6" type="ordered locus">Bathy17g02250</name>
</gene>
<evidence type="ECO:0000256" key="5">
    <source>
        <dbReference type="SAM" id="MobiDB-lite"/>
    </source>
</evidence>
<dbReference type="NCBIfam" id="NF003964">
    <property type="entry name" value="PRK05456.1"/>
    <property type="match status" value="1"/>
</dbReference>
<dbReference type="PROSITE" id="PS51476">
    <property type="entry name" value="PROTEASOME_BETA_2"/>
    <property type="match status" value="1"/>
</dbReference>
<dbReference type="eggNOG" id="ENOG502RS9W">
    <property type="taxonomic scope" value="Eukaryota"/>
</dbReference>
<organism evidence="6 7">
    <name type="scientific">Bathycoccus prasinos</name>
    <dbReference type="NCBI Taxonomy" id="41875"/>
    <lineage>
        <taxon>Eukaryota</taxon>
        <taxon>Viridiplantae</taxon>
        <taxon>Chlorophyta</taxon>
        <taxon>Mamiellophyceae</taxon>
        <taxon>Mamiellales</taxon>
        <taxon>Bathycoccaceae</taxon>
        <taxon>Bathycoccus</taxon>
    </lineage>
</organism>
<dbReference type="NCBIfam" id="TIGR03692">
    <property type="entry name" value="ATP_dep_HslV"/>
    <property type="match status" value="1"/>
</dbReference>
<feature type="compositionally biased region" description="Basic residues" evidence="5">
    <location>
        <begin position="80"/>
        <end position="98"/>
    </location>
</feature>
<evidence type="ECO:0000313" key="6">
    <source>
        <dbReference type="EMBL" id="CCO20447.1"/>
    </source>
</evidence>
<dbReference type="EMBL" id="FO082262">
    <property type="protein sequence ID" value="CCO20447.1"/>
    <property type="molecule type" value="Genomic_DNA"/>
</dbReference>
<dbReference type="CDD" id="cd01913">
    <property type="entry name" value="protease_HslV"/>
    <property type="match status" value="1"/>
</dbReference>
<evidence type="ECO:0000313" key="7">
    <source>
        <dbReference type="Proteomes" id="UP000198341"/>
    </source>
</evidence>
<dbReference type="Proteomes" id="UP000198341">
    <property type="component" value="Chromosome 17"/>
</dbReference>
<dbReference type="Pfam" id="PF00227">
    <property type="entry name" value="Proteasome"/>
    <property type="match status" value="1"/>
</dbReference>
<feature type="region of interest" description="Disordered" evidence="5">
    <location>
        <begin position="62"/>
        <end position="108"/>
    </location>
</feature>
<dbReference type="GO" id="GO:0005839">
    <property type="term" value="C:proteasome core complex"/>
    <property type="evidence" value="ECO:0007669"/>
    <property type="project" value="InterPro"/>
</dbReference>
<dbReference type="GeneID" id="19011049"/>
<dbReference type="AlphaFoldDB" id="K8EQE8"/>
<feature type="region of interest" description="Disordered" evidence="5">
    <location>
        <begin position="282"/>
        <end position="311"/>
    </location>
</feature>
<dbReference type="SUPFAM" id="SSF56235">
    <property type="entry name" value="N-terminal nucleophile aminohydrolases (Ntn hydrolases)"/>
    <property type="match status" value="1"/>
</dbReference>